<feature type="region of interest" description="Disordered" evidence="8">
    <location>
        <begin position="257"/>
        <end position="285"/>
    </location>
</feature>
<dbReference type="RefSeq" id="XP_016975962.1">
    <property type="nucleotide sequence ID" value="XM_017120473.1"/>
</dbReference>
<comment type="similarity">
    <text evidence="2">Belongs to the bZIP family. Maf subfamily.</text>
</comment>
<evidence type="ECO:0000256" key="5">
    <source>
        <dbReference type="ARBA" id="ARBA00023125"/>
    </source>
</evidence>
<dbReference type="Pfam" id="PF03131">
    <property type="entry name" value="bZIP_Maf"/>
    <property type="match status" value="1"/>
</dbReference>
<evidence type="ECO:0000256" key="6">
    <source>
        <dbReference type="ARBA" id="ARBA00023163"/>
    </source>
</evidence>
<feature type="compositionally biased region" description="Gly residues" evidence="8">
    <location>
        <begin position="503"/>
        <end position="513"/>
    </location>
</feature>
<dbReference type="GO" id="GO:0000978">
    <property type="term" value="F:RNA polymerase II cis-regulatory region sequence-specific DNA binding"/>
    <property type="evidence" value="ECO:0007669"/>
    <property type="project" value="TreeGrafter"/>
</dbReference>
<proteinExistence type="inferred from homology"/>
<feature type="domain" description="BZIP" evidence="9">
    <location>
        <begin position="435"/>
        <end position="498"/>
    </location>
</feature>
<evidence type="ECO:0000256" key="1">
    <source>
        <dbReference type="ARBA" id="ARBA00004123"/>
    </source>
</evidence>
<feature type="compositionally biased region" description="Gly residues" evidence="8">
    <location>
        <begin position="341"/>
        <end position="362"/>
    </location>
</feature>
<dbReference type="EnsemblMetazoa" id="XM_017120473.2">
    <property type="protein sequence ID" value="XP_016975962.1"/>
    <property type="gene ID" value="LOC108042274"/>
</dbReference>
<dbReference type="FunFam" id="1.20.5.170:FF:000011">
    <property type="entry name" value="Transcription factor MafG, putative"/>
    <property type="match status" value="1"/>
</dbReference>
<accession>A0A6P4ECR3</accession>
<reference evidence="10" key="3">
    <citation type="submission" date="2025-05" db="UniProtKB">
        <authorList>
            <consortium name="EnsemblMetazoa"/>
        </authorList>
    </citation>
    <scope>IDENTIFICATION</scope>
</reference>
<evidence type="ECO:0000256" key="4">
    <source>
        <dbReference type="ARBA" id="ARBA00023015"/>
    </source>
</evidence>
<dbReference type="InterPro" id="IPR004827">
    <property type="entry name" value="bZIP"/>
</dbReference>
<organism evidence="12">
    <name type="scientific">Drosophila rhopaloa</name>
    <name type="common">Fruit fly</name>
    <dbReference type="NCBI Taxonomy" id="1041015"/>
    <lineage>
        <taxon>Eukaryota</taxon>
        <taxon>Metazoa</taxon>
        <taxon>Ecdysozoa</taxon>
        <taxon>Arthropoda</taxon>
        <taxon>Hexapoda</taxon>
        <taxon>Insecta</taxon>
        <taxon>Pterygota</taxon>
        <taxon>Neoptera</taxon>
        <taxon>Endopterygota</taxon>
        <taxon>Diptera</taxon>
        <taxon>Brachycera</taxon>
        <taxon>Muscomorpha</taxon>
        <taxon>Ephydroidea</taxon>
        <taxon>Drosophilidae</taxon>
        <taxon>Drosophila</taxon>
        <taxon>Sophophora</taxon>
    </lineage>
</organism>
<gene>
    <name evidence="12" type="primary">LOC108042274</name>
    <name evidence="10" type="synonym">108042274</name>
</gene>
<dbReference type="SUPFAM" id="SSF47454">
    <property type="entry name" value="A DNA-binding domain in eukaryotic transcription factors"/>
    <property type="match status" value="1"/>
</dbReference>
<dbReference type="OrthoDB" id="5974330at2759"/>
<dbReference type="PROSITE" id="PS50217">
    <property type="entry name" value="BZIP"/>
    <property type="match status" value="1"/>
</dbReference>
<comment type="subcellular location">
    <subcellularLocation>
        <location evidence="1">Nucleus</location>
    </subcellularLocation>
</comment>
<dbReference type="GO" id="GO:0000981">
    <property type="term" value="F:DNA-binding transcription factor activity, RNA polymerase II-specific"/>
    <property type="evidence" value="ECO:0007669"/>
    <property type="project" value="TreeGrafter"/>
</dbReference>
<evidence type="ECO:0000313" key="10">
    <source>
        <dbReference type="EnsemblMetazoa" id="XP_016975962.1"/>
    </source>
</evidence>
<protein>
    <submittedName>
        <fullName evidence="12">Transcription factor Maf</fullName>
    </submittedName>
</protein>
<keyword evidence="11" id="KW-1185">Reference proteome</keyword>
<dbReference type="InterPro" id="IPR024874">
    <property type="entry name" value="Transcription_factor_Maf_fam"/>
</dbReference>
<feature type="compositionally biased region" description="Polar residues" evidence="8">
    <location>
        <begin position="515"/>
        <end position="524"/>
    </location>
</feature>
<keyword evidence="5" id="KW-0238">DNA-binding</keyword>
<feature type="region of interest" description="Disordered" evidence="8">
    <location>
        <begin position="64"/>
        <end position="91"/>
    </location>
</feature>
<dbReference type="PANTHER" id="PTHR10129:SF44">
    <property type="entry name" value="TRAFFIC JAM, ISOFORM C"/>
    <property type="match status" value="1"/>
</dbReference>
<evidence type="ECO:0000259" key="9">
    <source>
        <dbReference type="PROSITE" id="PS50217"/>
    </source>
</evidence>
<evidence type="ECO:0000313" key="12">
    <source>
        <dbReference type="RefSeq" id="XP_016975962.1"/>
    </source>
</evidence>
<evidence type="ECO:0000256" key="8">
    <source>
        <dbReference type="SAM" id="MobiDB-lite"/>
    </source>
</evidence>
<feature type="compositionally biased region" description="Low complexity" evidence="8">
    <location>
        <begin position="159"/>
        <end position="169"/>
    </location>
</feature>
<keyword evidence="4" id="KW-0805">Transcription regulation</keyword>
<dbReference type="InterPro" id="IPR008917">
    <property type="entry name" value="TF_DNA-bd_sf"/>
</dbReference>
<feature type="region of interest" description="Disordered" evidence="8">
    <location>
        <begin position="325"/>
        <end position="362"/>
    </location>
</feature>
<sequence>MKMEDPTINDTYVQEFDLHHLEVGVNGAHGQAHGGSGSQVATIGHVKREDHSPPQPVAVKWTTIHGEPTNPEDEPESLPLSGPEPAGAVEVSPSPHIKLRSFSGHHQWHMDERRLQPLSPPPEQYGPLPGQAILVNTSSGAAAAGVPGGVPSTPPETPPVVGSPTGSSSCPAQTYAHHYARTPGSSVSVSASAAAAAAAASAGAASVSAGLSHDMMWLTNSIRAEQQPLDLRPLAYPGSQEEAEEWDRQRDYALQAAAAHHHHHGQPLMQAQHHPHGHGGHPHPHPHQVVLQQGKYPHHHHHHFHNLDLAPINMHSNSYGSGAPGALTPTCLPQVPSNGSGSSGGGGGGGGGSGSGGPGSVGGGSCVLTRAALQPCRPLSASSTRSSNNMSPRTCSGAYSNATLEDCLNDDMLTTLTVRELNKRLHGCPREEVVRLKQKRRTLKNRGYAQNCRSKRLHQRHELEKANRVLNQDLHRLKVEYSRVCQERDALMQRLQRVGAGNGGGAGGAGAAGGDSQSSPEFYL</sequence>
<reference evidence="11" key="1">
    <citation type="journal article" date="2021" name="Elife">
        <title>Highly contiguous assemblies of 101 drosophilid genomes.</title>
        <authorList>
            <person name="Kim B.Y."/>
            <person name="Wang J.R."/>
            <person name="Miller D.E."/>
            <person name="Barmina O."/>
            <person name="Delaney E."/>
            <person name="Thompson A."/>
            <person name="Comeault A.A."/>
            <person name="Peede D."/>
            <person name="D'Agostino E.R."/>
            <person name="Pelaez J."/>
            <person name="Aguilar J.M."/>
            <person name="Haji D."/>
            <person name="Matsunaga T."/>
            <person name="Armstrong E.E."/>
            <person name="Zych M."/>
            <person name="Ogawa Y."/>
            <person name="Stamenkovic-Radak M."/>
            <person name="Jelic M."/>
            <person name="Veselinovic M.S."/>
            <person name="Tanaskovic M."/>
            <person name="Eric P."/>
            <person name="Gao J.J."/>
            <person name="Katoh T.K."/>
            <person name="Toda M.J."/>
            <person name="Watabe H."/>
            <person name="Watada M."/>
            <person name="Davis J.S."/>
            <person name="Moyle L.C."/>
            <person name="Manoli G."/>
            <person name="Bertolini E."/>
            <person name="Kostal V."/>
            <person name="Hawley R.S."/>
            <person name="Takahashi A."/>
            <person name="Jones C.D."/>
            <person name="Price D.K."/>
            <person name="Whiteman N."/>
            <person name="Kopp A."/>
            <person name="Matute D.R."/>
            <person name="Petrov D.A."/>
        </authorList>
    </citation>
    <scope>NUCLEOTIDE SEQUENCE [LARGE SCALE GENOMIC DNA]</scope>
</reference>
<dbReference type="Proteomes" id="UP001652680">
    <property type="component" value="Unassembled WGS sequence"/>
</dbReference>
<keyword evidence="7" id="KW-0539">Nucleus</keyword>
<name>A0A6P4ECR3_DRORH</name>
<evidence type="ECO:0000313" key="11">
    <source>
        <dbReference type="Proteomes" id="UP001652680"/>
    </source>
</evidence>
<dbReference type="InterPro" id="IPR004826">
    <property type="entry name" value="bZIP_Maf"/>
</dbReference>
<dbReference type="GeneID" id="108042274"/>
<feature type="region of interest" description="Disordered" evidence="8">
    <location>
        <begin position="503"/>
        <end position="524"/>
    </location>
</feature>
<dbReference type="PANTHER" id="PTHR10129">
    <property type="entry name" value="TRANSCRIPTION FACTOR MAF"/>
    <property type="match status" value="1"/>
</dbReference>
<feature type="region of interest" description="Disordered" evidence="8">
    <location>
        <begin position="144"/>
        <end position="169"/>
    </location>
</feature>
<reference evidence="12" key="2">
    <citation type="submission" date="2025-04" db="UniProtKB">
        <authorList>
            <consortium name="RefSeq"/>
        </authorList>
    </citation>
    <scope>IDENTIFICATION</scope>
</reference>
<feature type="compositionally biased region" description="Basic residues" evidence="8">
    <location>
        <begin position="273"/>
        <end position="285"/>
    </location>
</feature>
<evidence type="ECO:0000256" key="2">
    <source>
        <dbReference type="ARBA" id="ARBA00008500"/>
    </source>
</evidence>
<dbReference type="Gene3D" id="1.20.5.170">
    <property type="match status" value="1"/>
</dbReference>
<dbReference type="AlphaFoldDB" id="A0A6P4ECR3"/>
<evidence type="ECO:0000256" key="7">
    <source>
        <dbReference type="ARBA" id="ARBA00023242"/>
    </source>
</evidence>
<dbReference type="GO" id="GO:0005634">
    <property type="term" value="C:nucleus"/>
    <property type="evidence" value="ECO:0007669"/>
    <property type="project" value="UniProtKB-SubCell"/>
</dbReference>
<dbReference type="CDD" id="cd14718">
    <property type="entry name" value="bZIP_Maf_large"/>
    <property type="match status" value="1"/>
</dbReference>
<keyword evidence="6" id="KW-0804">Transcription</keyword>
<dbReference type="CTD" id="35227"/>
<keyword evidence="3" id="KW-0678">Repressor</keyword>
<evidence type="ECO:0000256" key="3">
    <source>
        <dbReference type="ARBA" id="ARBA00022491"/>
    </source>
</evidence>